<keyword evidence="2 5" id="KW-0645">Protease</keyword>
<evidence type="ECO:0000256" key="1">
    <source>
        <dbReference type="ARBA" id="ARBA00022612"/>
    </source>
</evidence>
<keyword evidence="3" id="KW-0378">Hydrolase</keyword>
<evidence type="ECO:0000313" key="5">
    <source>
        <dbReference type="EMBL" id="QZO01658.1"/>
    </source>
</evidence>
<sequence length="190" mass="20523">MPESEARFLSSPLPASEHRLAGYAARFNERANIDGEYIEVIAPGAFAQSLKANDQLALLHHFNVAIIGRKSSGTLRLREDAVGLAVEIDLDPSTPDGATALGLVRRGDLRGMSFGFWVRSESWEEPKWPALPVRTLHEVRLTEVSIVAYPAYGGTSIGLASQTTGAASPGYRARLARLEAAEKAIGRPSR</sequence>
<organism evidence="5 6">
    <name type="scientific">Chenggangzhangella methanolivorans</name>
    <dbReference type="NCBI Taxonomy" id="1437009"/>
    <lineage>
        <taxon>Bacteria</taxon>
        <taxon>Pseudomonadati</taxon>
        <taxon>Pseudomonadota</taxon>
        <taxon>Alphaproteobacteria</taxon>
        <taxon>Hyphomicrobiales</taxon>
        <taxon>Methylopilaceae</taxon>
        <taxon>Chenggangzhangella</taxon>
    </lineage>
</organism>
<dbReference type="GO" id="GO:0008233">
    <property type="term" value="F:peptidase activity"/>
    <property type="evidence" value="ECO:0007669"/>
    <property type="project" value="UniProtKB-KW"/>
</dbReference>
<dbReference type="RefSeq" id="WP_261404963.1">
    <property type="nucleotide sequence ID" value="NZ_CP081869.1"/>
</dbReference>
<dbReference type="GO" id="GO:0006508">
    <property type="term" value="P:proteolysis"/>
    <property type="evidence" value="ECO:0007669"/>
    <property type="project" value="UniProtKB-KW"/>
</dbReference>
<dbReference type="Pfam" id="PF04586">
    <property type="entry name" value="Peptidase_S78"/>
    <property type="match status" value="1"/>
</dbReference>
<evidence type="ECO:0000256" key="3">
    <source>
        <dbReference type="ARBA" id="ARBA00022801"/>
    </source>
</evidence>
<proteinExistence type="predicted"/>
<reference evidence="5" key="1">
    <citation type="submission" date="2021-08" db="EMBL/GenBank/DDBJ databases">
        <authorList>
            <person name="Zhang H."/>
            <person name="Xu M."/>
            <person name="Yu Z."/>
            <person name="Yang L."/>
            <person name="Cai Y."/>
        </authorList>
    </citation>
    <scope>NUCLEOTIDE SEQUENCE</scope>
    <source>
        <strain evidence="5">CHL1</strain>
    </source>
</reference>
<keyword evidence="1" id="KW-1188">Viral release from host cell</keyword>
<gene>
    <name evidence="5" type="ORF">K6K41_09810</name>
</gene>
<accession>A0A9E6RBD4</accession>
<dbReference type="AlphaFoldDB" id="A0A9E6RBD4"/>
<dbReference type="InterPro" id="IPR006433">
    <property type="entry name" value="Prohead_protease"/>
</dbReference>
<evidence type="ECO:0000259" key="4">
    <source>
        <dbReference type="Pfam" id="PF04586"/>
    </source>
</evidence>
<evidence type="ECO:0000313" key="6">
    <source>
        <dbReference type="Proteomes" id="UP000825701"/>
    </source>
</evidence>
<protein>
    <submittedName>
        <fullName evidence="5">HK97 family phage prohead protease</fullName>
    </submittedName>
</protein>
<name>A0A9E6RBD4_9HYPH</name>
<dbReference type="EMBL" id="CP081869">
    <property type="protein sequence ID" value="QZO01658.1"/>
    <property type="molecule type" value="Genomic_DNA"/>
</dbReference>
<keyword evidence="6" id="KW-1185">Reference proteome</keyword>
<dbReference type="NCBIfam" id="TIGR01543">
    <property type="entry name" value="proheadase_HK97"/>
    <property type="match status" value="1"/>
</dbReference>
<feature type="domain" description="Prohead serine protease" evidence="4">
    <location>
        <begin position="17"/>
        <end position="162"/>
    </location>
</feature>
<dbReference type="KEGG" id="cmet:K6K41_09810"/>
<dbReference type="Proteomes" id="UP000825701">
    <property type="component" value="Chromosome"/>
</dbReference>
<dbReference type="InterPro" id="IPR054613">
    <property type="entry name" value="Peptidase_S78_dom"/>
</dbReference>
<evidence type="ECO:0000256" key="2">
    <source>
        <dbReference type="ARBA" id="ARBA00022670"/>
    </source>
</evidence>